<keyword evidence="1" id="KW-0732">Signal</keyword>
<dbReference type="PROSITE" id="PS51257">
    <property type="entry name" value="PROKAR_LIPOPROTEIN"/>
    <property type="match status" value="1"/>
</dbReference>
<gene>
    <name evidence="2" type="ORF">KK137_10345</name>
</gene>
<feature type="chain" id="PRO_5045366755" description="Lipoprotein" evidence="1">
    <location>
        <begin position="21"/>
        <end position="107"/>
    </location>
</feature>
<comment type="caution">
    <text evidence="2">The sequence shown here is derived from an EMBL/GenBank/DDBJ whole genome shotgun (WGS) entry which is preliminary data.</text>
</comment>
<dbReference type="EMBL" id="JAHFVK010000002">
    <property type="protein sequence ID" value="MBT2134734.1"/>
    <property type="molecule type" value="Genomic_DNA"/>
</dbReference>
<feature type="signal peptide" evidence="1">
    <location>
        <begin position="1"/>
        <end position="20"/>
    </location>
</feature>
<evidence type="ECO:0000313" key="3">
    <source>
        <dbReference type="Proteomes" id="UP000811255"/>
    </source>
</evidence>
<proteinExistence type="predicted"/>
<protein>
    <recommendedName>
        <fullName evidence="4">Lipoprotein</fullName>
    </recommendedName>
</protein>
<name>A0ABS5W4Y1_9SPHN</name>
<reference evidence="2 3" key="1">
    <citation type="submission" date="2021-05" db="EMBL/GenBank/DDBJ databases">
        <title>Croceibacterium sp. LX-88 genome sequence.</title>
        <authorList>
            <person name="Luo X."/>
        </authorList>
    </citation>
    <scope>NUCLEOTIDE SEQUENCE [LARGE SCALE GENOMIC DNA]</scope>
    <source>
        <strain evidence="2 3">LX-88</strain>
    </source>
</reference>
<dbReference type="Proteomes" id="UP000811255">
    <property type="component" value="Unassembled WGS sequence"/>
</dbReference>
<accession>A0ABS5W4Y1</accession>
<evidence type="ECO:0008006" key="4">
    <source>
        <dbReference type="Google" id="ProtNLM"/>
    </source>
</evidence>
<evidence type="ECO:0000256" key="1">
    <source>
        <dbReference type="SAM" id="SignalP"/>
    </source>
</evidence>
<sequence>MRATIALLLPCLLLTGCVTAAKQQEVYSAIRDVGFLEADARCIASRAGRQLSIRELRSLQRAANAVERPVRDATVGQVIDAISTNVEPETLGTVVSLASECLQARSQ</sequence>
<keyword evidence="3" id="KW-1185">Reference proteome</keyword>
<dbReference type="RefSeq" id="WP_214536359.1">
    <property type="nucleotide sequence ID" value="NZ_JAHFVK010000002.1"/>
</dbReference>
<evidence type="ECO:0000313" key="2">
    <source>
        <dbReference type="EMBL" id="MBT2134734.1"/>
    </source>
</evidence>
<organism evidence="2 3">
    <name type="scientific">Croceibacterium selenioxidans</name>
    <dbReference type="NCBI Taxonomy" id="2838833"/>
    <lineage>
        <taxon>Bacteria</taxon>
        <taxon>Pseudomonadati</taxon>
        <taxon>Pseudomonadota</taxon>
        <taxon>Alphaproteobacteria</taxon>
        <taxon>Sphingomonadales</taxon>
        <taxon>Erythrobacteraceae</taxon>
        <taxon>Croceibacterium</taxon>
    </lineage>
</organism>